<proteinExistence type="inferred from homology"/>
<comment type="similarity">
    <text evidence="4">Belongs to the cytochrome P450 family.</text>
</comment>
<keyword evidence="4" id="KW-0560">Oxidoreductase</keyword>
<keyword evidence="5" id="KW-1133">Transmembrane helix</keyword>
<evidence type="ECO:0000256" key="1">
    <source>
        <dbReference type="ARBA" id="ARBA00022723"/>
    </source>
</evidence>
<evidence type="ECO:0000256" key="5">
    <source>
        <dbReference type="SAM" id="Phobius"/>
    </source>
</evidence>
<dbReference type="GO" id="GO:0004497">
    <property type="term" value="F:monooxygenase activity"/>
    <property type="evidence" value="ECO:0007669"/>
    <property type="project" value="UniProtKB-KW"/>
</dbReference>
<dbReference type="CDD" id="cd11043">
    <property type="entry name" value="CYP90-like"/>
    <property type="match status" value="1"/>
</dbReference>
<organism evidence="6 7">
    <name type="scientific">Papaver atlanticum</name>
    <dbReference type="NCBI Taxonomy" id="357466"/>
    <lineage>
        <taxon>Eukaryota</taxon>
        <taxon>Viridiplantae</taxon>
        <taxon>Streptophyta</taxon>
        <taxon>Embryophyta</taxon>
        <taxon>Tracheophyta</taxon>
        <taxon>Spermatophyta</taxon>
        <taxon>Magnoliopsida</taxon>
        <taxon>Ranunculales</taxon>
        <taxon>Papaveraceae</taxon>
        <taxon>Papaveroideae</taxon>
        <taxon>Papaver</taxon>
    </lineage>
</organism>
<evidence type="ECO:0000256" key="4">
    <source>
        <dbReference type="RuleBase" id="RU000461"/>
    </source>
</evidence>
<name>A0AAD4XB21_9MAGN</name>
<feature type="transmembrane region" description="Helical" evidence="5">
    <location>
        <begin position="12"/>
        <end position="29"/>
    </location>
</feature>
<dbReference type="PRINTS" id="PR00463">
    <property type="entry name" value="EP450I"/>
</dbReference>
<dbReference type="GO" id="GO:0010268">
    <property type="term" value="P:brassinosteroid homeostasis"/>
    <property type="evidence" value="ECO:0007669"/>
    <property type="project" value="TreeGrafter"/>
</dbReference>
<protein>
    <recommendedName>
        <fullName evidence="8">Cytochrome P450</fullName>
    </recommendedName>
</protein>
<dbReference type="InterPro" id="IPR017972">
    <property type="entry name" value="Cyt_P450_CS"/>
</dbReference>
<dbReference type="EMBL" id="JAJJMB010012776">
    <property type="protein sequence ID" value="KAI3873483.1"/>
    <property type="molecule type" value="Genomic_DNA"/>
</dbReference>
<dbReference type="GO" id="GO:0016125">
    <property type="term" value="P:sterol metabolic process"/>
    <property type="evidence" value="ECO:0007669"/>
    <property type="project" value="TreeGrafter"/>
</dbReference>
<evidence type="ECO:0000256" key="3">
    <source>
        <dbReference type="PIRSR" id="PIRSR602401-1"/>
    </source>
</evidence>
<dbReference type="SUPFAM" id="SSF48264">
    <property type="entry name" value="Cytochrome P450"/>
    <property type="match status" value="1"/>
</dbReference>
<keyword evidence="5" id="KW-0812">Transmembrane</keyword>
<dbReference type="Pfam" id="PF00067">
    <property type="entry name" value="p450"/>
    <property type="match status" value="1"/>
</dbReference>
<evidence type="ECO:0000256" key="2">
    <source>
        <dbReference type="ARBA" id="ARBA00023004"/>
    </source>
</evidence>
<evidence type="ECO:0000313" key="6">
    <source>
        <dbReference type="EMBL" id="KAI3873483.1"/>
    </source>
</evidence>
<feature type="transmembrane region" description="Helical" evidence="5">
    <location>
        <begin position="276"/>
        <end position="303"/>
    </location>
</feature>
<dbReference type="GO" id="GO:0016132">
    <property type="term" value="P:brassinosteroid biosynthetic process"/>
    <property type="evidence" value="ECO:0007669"/>
    <property type="project" value="TreeGrafter"/>
</dbReference>
<keyword evidence="1 3" id="KW-0479">Metal-binding</keyword>
<evidence type="ECO:0008006" key="8">
    <source>
        <dbReference type="Google" id="ProtNLM"/>
    </source>
</evidence>
<gene>
    <name evidence="6" type="ORF">MKW98_008135</name>
</gene>
<dbReference type="InterPro" id="IPR001128">
    <property type="entry name" value="Cyt_P450"/>
</dbReference>
<keyword evidence="3 4" id="KW-0349">Heme</keyword>
<dbReference type="GO" id="GO:0020037">
    <property type="term" value="F:heme binding"/>
    <property type="evidence" value="ECO:0007669"/>
    <property type="project" value="InterPro"/>
</dbReference>
<reference evidence="6" key="1">
    <citation type="submission" date="2022-04" db="EMBL/GenBank/DDBJ databases">
        <title>A functionally conserved STORR gene fusion in Papaver species that diverged 16.8 million years ago.</title>
        <authorList>
            <person name="Catania T."/>
        </authorList>
    </citation>
    <scope>NUCLEOTIDE SEQUENCE</scope>
    <source>
        <strain evidence="6">S-188037</strain>
    </source>
</reference>
<keyword evidence="7" id="KW-1185">Reference proteome</keyword>
<keyword evidence="5" id="KW-0472">Membrane</keyword>
<keyword evidence="2 3" id="KW-0408">Iron</keyword>
<dbReference type="InterPro" id="IPR002401">
    <property type="entry name" value="Cyt_P450_E_grp-I"/>
</dbReference>
<dbReference type="GO" id="GO:0033075">
    <property type="term" value="P:isoquinoline alkaloid biosynthetic process"/>
    <property type="evidence" value="ECO:0007669"/>
    <property type="project" value="UniProtKB-ARBA"/>
</dbReference>
<dbReference type="InterPro" id="IPR036396">
    <property type="entry name" value="Cyt_P450_sf"/>
</dbReference>
<comment type="caution">
    <text evidence="6">The sequence shown here is derived from an EMBL/GenBank/DDBJ whole genome shotgun (WGS) entry which is preliminary data.</text>
</comment>
<dbReference type="PANTHER" id="PTHR24286:SF305">
    <property type="entry name" value="CYTOCHROME P450 708A2"/>
    <property type="match status" value="1"/>
</dbReference>
<evidence type="ECO:0000313" key="7">
    <source>
        <dbReference type="Proteomes" id="UP001202328"/>
    </source>
</evidence>
<dbReference type="GO" id="GO:0005506">
    <property type="term" value="F:iron ion binding"/>
    <property type="evidence" value="ECO:0007669"/>
    <property type="project" value="InterPro"/>
</dbReference>
<accession>A0AAD4XB21</accession>
<dbReference type="GO" id="GO:0016705">
    <property type="term" value="F:oxidoreductase activity, acting on paired donors, with incorporation or reduction of molecular oxygen"/>
    <property type="evidence" value="ECO:0007669"/>
    <property type="project" value="InterPro"/>
</dbReference>
<dbReference type="AlphaFoldDB" id="A0AAD4XB21"/>
<sequence>MMQTLMLNTWSIVLFFVSLATISFVHYVYRWRNPKCNGGKLPPGSMGLPLIGETIQLFIPNNSLDMPRFFKKRLARYGTLFKTSLVFHKVVVSLDPDFNHFIFEQERKTVQLWYMDSLWDVFGKSIESSDDPYILKYFRNCLLNQFGHETIKEKLLPKIEVTANRYLRTWSTQSSVDVKTLITRMVFDLTAKHLFHYDPMDKNVANVFANFFDSVMTVPINIPGTTYHKCMKNKTKAIQLMKDILHERRNSTEKKGDFLDRIIEDMKTMEFLTEDFVVYFIFGMLLASFATISANLTLAFALLTDHPAVVNELQDEQDSLAKSKDNPDSPLTWDEYKSMTFMSQVVDETLRMANFFPGILRKVIKDIHVNGYTIPEGWTIMLVSSAVHMCPISFPDPQIFNPWRWNNIGDTNTPSRNYIPFGGGLRHCVGADFSKAVMAIFLRVLVSKFSWKKLKGGNAYRNPALSFGRSGFHVKISEKDHIKN</sequence>
<dbReference type="PANTHER" id="PTHR24286">
    <property type="entry name" value="CYTOCHROME P450 26"/>
    <property type="match status" value="1"/>
</dbReference>
<comment type="cofactor">
    <cofactor evidence="3">
        <name>heme</name>
        <dbReference type="ChEBI" id="CHEBI:30413"/>
    </cofactor>
</comment>
<keyword evidence="4" id="KW-0503">Monooxygenase</keyword>
<dbReference type="Gene3D" id="1.10.630.10">
    <property type="entry name" value="Cytochrome P450"/>
    <property type="match status" value="1"/>
</dbReference>
<dbReference type="Proteomes" id="UP001202328">
    <property type="component" value="Unassembled WGS sequence"/>
</dbReference>
<dbReference type="PROSITE" id="PS00086">
    <property type="entry name" value="CYTOCHROME_P450"/>
    <property type="match status" value="1"/>
</dbReference>
<feature type="binding site" description="axial binding residue" evidence="3">
    <location>
        <position position="428"/>
    </location>
    <ligand>
        <name>heme</name>
        <dbReference type="ChEBI" id="CHEBI:30413"/>
    </ligand>
    <ligandPart>
        <name>Fe</name>
        <dbReference type="ChEBI" id="CHEBI:18248"/>
    </ligandPart>
</feature>